<protein>
    <submittedName>
        <fullName evidence="1">Uncharacterized protein</fullName>
    </submittedName>
</protein>
<evidence type="ECO:0000313" key="1">
    <source>
        <dbReference type="EMBL" id="KAJ8979753.1"/>
    </source>
</evidence>
<evidence type="ECO:0000313" key="2">
    <source>
        <dbReference type="Proteomes" id="UP001162164"/>
    </source>
</evidence>
<keyword evidence="2" id="KW-1185">Reference proteome</keyword>
<gene>
    <name evidence="1" type="ORF">NQ317_004740</name>
</gene>
<dbReference type="EMBL" id="JAPWTJ010000317">
    <property type="protein sequence ID" value="KAJ8979753.1"/>
    <property type="molecule type" value="Genomic_DNA"/>
</dbReference>
<organism evidence="1 2">
    <name type="scientific">Molorchus minor</name>
    <dbReference type="NCBI Taxonomy" id="1323400"/>
    <lineage>
        <taxon>Eukaryota</taxon>
        <taxon>Metazoa</taxon>
        <taxon>Ecdysozoa</taxon>
        <taxon>Arthropoda</taxon>
        <taxon>Hexapoda</taxon>
        <taxon>Insecta</taxon>
        <taxon>Pterygota</taxon>
        <taxon>Neoptera</taxon>
        <taxon>Endopterygota</taxon>
        <taxon>Coleoptera</taxon>
        <taxon>Polyphaga</taxon>
        <taxon>Cucujiformia</taxon>
        <taxon>Chrysomeloidea</taxon>
        <taxon>Cerambycidae</taxon>
        <taxon>Lamiinae</taxon>
        <taxon>Monochamini</taxon>
        <taxon>Molorchus</taxon>
    </lineage>
</organism>
<proteinExistence type="predicted"/>
<comment type="caution">
    <text evidence="1">The sequence shown here is derived from an EMBL/GenBank/DDBJ whole genome shotgun (WGS) entry which is preliminary data.</text>
</comment>
<accession>A0ABQ9JP30</accession>
<dbReference type="Proteomes" id="UP001162164">
    <property type="component" value="Unassembled WGS sequence"/>
</dbReference>
<name>A0ABQ9JP30_9CUCU</name>
<sequence length="122" mass="14011">MVGDSEYTVTVVQPRSATIEGALKDCVGLISEGQIEAKENKQEYCNFFHIILQKRKGLIQTEFQYFDENMGNIKIVLEFERCITEWIFVSSFHNNLSENADQGKYCLFGESGLQDVSPRFKK</sequence>
<reference evidence="1" key="1">
    <citation type="journal article" date="2023" name="Insect Mol. Biol.">
        <title>Genome sequencing provides insights into the evolution of gene families encoding plant cell wall-degrading enzymes in longhorned beetles.</title>
        <authorList>
            <person name="Shin N.R."/>
            <person name="Okamura Y."/>
            <person name="Kirsch R."/>
            <person name="Pauchet Y."/>
        </authorList>
    </citation>
    <scope>NUCLEOTIDE SEQUENCE</scope>
    <source>
        <strain evidence="1">MMC_N1</strain>
    </source>
</reference>